<evidence type="ECO:0000313" key="2">
    <source>
        <dbReference type="Proteomes" id="UP000092612"/>
    </source>
</evidence>
<dbReference type="Pfam" id="PF14054">
    <property type="entry name" value="DUF4249"/>
    <property type="match status" value="1"/>
</dbReference>
<keyword evidence="2" id="KW-1185">Reference proteome</keyword>
<dbReference type="OrthoDB" id="1430047at2"/>
<dbReference type="RefSeq" id="WP_068365088.1">
    <property type="nucleotide sequence ID" value="NZ_CP019337.1"/>
</dbReference>
<dbReference type="KEGG" id="prn:BW723_10715"/>
<accession>A0A1B8TQ33</accession>
<dbReference type="Proteomes" id="UP000092612">
    <property type="component" value="Unassembled WGS sequence"/>
</dbReference>
<evidence type="ECO:0008006" key="3">
    <source>
        <dbReference type="Google" id="ProtNLM"/>
    </source>
</evidence>
<gene>
    <name evidence="1" type="ORF">LPB301_17040</name>
</gene>
<evidence type="ECO:0000313" key="1">
    <source>
        <dbReference type="EMBL" id="OBY61756.1"/>
    </source>
</evidence>
<protein>
    <recommendedName>
        <fullName evidence="3">DUF4249 domain-containing protein</fullName>
    </recommendedName>
</protein>
<organism evidence="1 2">
    <name type="scientific">Polaribacter reichenbachii</name>
    <dbReference type="NCBI Taxonomy" id="996801"/>
    <lineage>
        <taxon>Bacteria</taxon>
        <taxon>Pseudomonadati</taxon>
        <taxon>Bacteroidota</taxon>
        <taxon>Flavobacteriia</taxon>
        <taxon>Flavobacteriales</taxon>
        <taxon>Flavobacteriaceae</taxon>
    </lineage>
</organism>
<comment type="caution">
    <text evidence="1">The sequence shown here is derived from an EMBL/GenBank/DDBJ whole genome shotgun (WGS) entry which is preliminary data.</text>
</comment>
<reference evidence="2" key="1">
    <citation type="submission" date="2016-02" db="EMBL/GenBank/DDBJ databases">
        <title>Paenibacillus sp. LPB0068, isolated from Crassostrea gigas.</title>
        <authorList>
            <person name="Shin S.-K."/>
            <person name="Yi H."/>
        </authorList>
    </citation>
    <scope>NUCLEOTIDE SEQUENCE [LARGE SCALE GENOMIC DNA]</scope>
    <source>
        <strain evidence="2">KCTC 23969</strain>
    </source>
</reference>
<name>A0A1B8TQ33_9FLAO</name>
<dbReference type="EMBL" id="LSFL01000042">
    <property type="protein sequence ID" value="OBY61756.1"/>
    <property type="molecule type" value="Genomic_DNA"/>
</dbReference>
<dbReference type="AlphaFoldDB" id="A0A1B8TQ33"/>
<dbReference type="InterPro" id="IPR025345">
    <property type="entry name" value="DUF4249"/>
</dbReference>
<dbReference type="STRING" id="996801.BW723_10715"/>
<proteinExistence type="predicted"/>
<sequence>MKKRFILPILLCFFFANCEKVIDVDVPSIAPKLVIDATFEVLFDENPVTANTVVKLSLSADYFNDEIPTVTNANVFLTNLSDNSIIPFSDANADGNYEPTNAFIPADDTAYELTVIYENETYKAQATKIKSTPFVSVVQGDETLFTGDEIQLKIEFQDDETLENYYLLDYTNNIFLALDDRFFNGSLYNFSSFYQEDDIEVPTTVTIKMHGITKEYFTYFEVLISQSGQNSGGPFESAPASLLGNIINTTNDDYFPLGYFHISETDTYTIDLVENE</sequence>